<comment type="caution">
    <text evidence="1">The sequence shown here is derived from an EMBL/GenBank/DDBJ whole genome shotgun (WGS) entry which is preliminary data.</text>
</comment>
<name>A0ABQ4Q948_9BURK</name>
<proteinExistence type="predicted"/>
<dbReference type="Proteomes" id="UP000887222">
    <property type="component" value="Unassembled WGS sequence"/>
</dbReference>
<gene>
    <name evidence="1" type="ORF">NCCP691_37560</name>
</gene>
<evidence type="ECO:0000313" key="2">
    <source>
        <dbReference type="Proteomes" id="UP000887222"/>
    </source>
</evidence>
<accession>A0ABQ4Q948</accession>
<dbReference type="EMBL" id="BPMK01000020">
    <property type="protein sequence ID" value="GIZ53742.1"/>
    <property type="molecule type" value="Genomic_DNA"/>
</dbReference>
<protein>
    <submittedName>
        <fullName evidence="1">Uncharacterized protein</fullName>
    </submittedName>
</protein>
<keyword evidence="2" id="KW-1185">Reference proteome</keyword>
<reference evidence="1 2" key="1">
    <citation type="journal article" date="2022" name="Int. J. Syst. Evol. Microbiol.">
        <title>Noviherbaspirillum aridicola sp. nov., isolated from an arid soil in Pakistan.</title>
        <authorList>
            <person name="Khan I.U."/>
            <person name="Saqib M."/>
            <person name="Amin A."/>
            <person name="Hussain F."/>
            <person name="Li L."/>
            <person name="Liu Y.H."/>
            <person name="Fang B.Z."/>
            <person name="Ahmed I."/>
            <person name="Li W.J."/>
        </authorList>
    </citation>
    <scope>NUCLEOTIDE SEQUENCE [LARGE SCALE GENOMIC DNA]</scope>
    <source>
        <strain evidence="1 2">NCCP-691</strain>
    </source>
</reference>
<sequence>MSVRRQPPHALPPSHALHHAAAPAGARTANLLDILDSRAFKEVPLRRINARVAWFNRHLLQEIEPDVDWSDAVLTPGLENAIVERCGYVVDEDLLFNGRAGPPAAFGRADRYRVANDDTRGAGRAVFLPGGEYSKGAGRTGLGPTGHTHGDGRADLEEALVEAAAGEAFADIAGGMSTRVLAVLVPREDWRRDDAERSRSEGALIIRVGMPPRPAHFVSEAWGGKPRRYDEGAMERAMQRMFGDGPGAMRERIVGSHAVLAARMRRHGLLHGTLDESNMGLAGTALDFGTFTAQPRGAPLFTWSLPALVRHARHNIWLVDARIFGSEHRAVSEIVAKPLRLQREWAAAWREAKDVVTLAALGLPEATARQVLNEQPEAARPLAKHLRRIGRYFRGGQAWNAREKWDEATGAAVADPFRLFRELAETAFDTTDGSRRVLTEEGLFALLDFRPPPAGQAAVSTGWRARAAVSKYAVASADEARQRVNENLRHVVRHYANVIETAAEAGVRAGRWPDRGAFLRCITARAAFENRPLHRLFHPALHGPAASGRDPMRGADSPLELAIARSRRNVDRMLYRTPVAAAAAPGSWRLQMRKLGGALFYLEADLSGERHLCVEIPVHLLDEDARAAFLDEASADHGVLRLTREVAPYEYREVADDFDRDGVTPLPRAARSRYAFAVPDGHELARITAAARGDSMQGAAPA</sequence>
<evidence type="ECO:0000313" key="1">
    <source>
        <dbReference type="EMBL" id="GIZ53742.1"/>
    </source>
</evidence>
<organism evidence="1 2">
    <name type="scientific">Noviherbaspirillum aridicola</name>
    <dbReference type="NCBI Taxonomy" id="2849687"/>
    <lineage>
        <taxon>Bacteria</taxon>
        <taxon>Pseudomonadati</taxon>
        <taxon>Pseudomonadota</taxon>
        <taxon>Betaproteobacteria</taxon>
        <taxon>Burkholderiales</taxon>
        <taxon>Oxalobacteraceae</taxon>
        <taxon>Noviherbaspirillum</taxon>
    </lineage>
</organism>